<evidence type="ECO:0000313" key="4">
    <source>
        <dbReference type="Proteomes" id="UP000053263"/>
    </source>
</evidence>
<feature type="transmembrane region" description="Helical" evidence="2">
    <location>
        <begin position="97"/>
        <end position="117"/>
    </location>
</feature>
<keyword evidence="2" id="KW-0472">Membrane</keyword>
<feature type="region of interest" description="Disordered" evidence="1">
    <location>
        <begin position="350"/>
        <end position="379"/>
    </location>
</feature>
<evidence type="ECO:0008006" key="5">
    <source>
        <dbReference type="Google" id="ProtNLM"/>
    </source>
</evidence>
<evidence type="ECO:0000256" key="1">
    <source>
        <dbReference type="SAM" id="MobiDB-lite"/>
    </source>
</evidence>
<sequence length="379" mass="41847">MSNITAPPLPPPGTNWIAALQPAVGFLLIGTIFSSMLVPILLALFFFSTRAMRRTLMFSMNVFALLIGLAMGVLNVYSEAYSVLRPSDPLPSSSYGAFASMTAIMPWIVECILLLRVKVVYPLRTTSRLTLIAIYTPAVLLKLGRLINMAVYLNTYIEFSRTATTPIVAGEVLWNTLPNTRIEWGLQVLDNGYLSFIFLRRIIRKPQASEGVVRGSRLSARLRGLFLIAVSNFVFPCLFGLIQLILLLRTGGFLLCTYFNMVNNYINIIGVVFATVWSTGTRWASAEGLTSEYVLSQTGTTTLPSTTESPHGSTPSNSRSYRLQSLARYKAGDEHVTDHTIHTPLHAFVHTSEDRTPGPPKLEPIYLPSKQTSSAVSFV</sequence>
<evidence type="ECO:0000256" key="2">
    <source>
        <dbReference type="SAM" id="Phobius"/>
    </source>
</evidence>
<feature type="transmembrane region" description="Helical" evidence="2">
    <location>
        <begin position="20"/>
        <end position="46"/>
    </location>
</feature>
<keyword evidence="4" id="KW-1185">Reference proteome</keyword>
<protein>
    <recommendedName>
        <fullName evidence="5">G-protein coupled receptors family 1 profile domain-containing protein</fullName>
    </recommendedName>
</protein>
<dbReference type="EMBL" id="KN832572">
    <property type="protein sequence ID" value="KII84132.1"/>
    <property type="molecule type" value="Genomic_DNA"/>
</dbReference>
<evidence type="ECO:0000313" key="3">
    <source>
        <dbReference type="EMBL" id="KII84132.1"/>
    </source>
</evidence>
<dbReference type="Proteomes" id="UP000053263">
    <property type="component" value="Unassembled WGS sequence"/>
</dbReference>
<feature type="region of interest" description="Disordered" evidence="1">
    <location>
        <begin position="300"/>
        <end position="319"/>
    </location>
</feature>
<feature type="compositionally biased region" description="Polar residues" evidence="1">
    <location>
        <begin position="369"/>
        <end position="379"/>
    </location>
</feature>
<name>A0A0C9SQX3_PLICR</name>
<feature type="transmembrane region" description="Helical" evidence="2">
    <location>
        <begin position="252"/>
        <end position="277"/>
    </location>
</feature>
<organism evidence="3 4">
    <name type="scientific">Plicaturopsis crispa FD-325 SS-3</name>
    <dbReference type="NCBI Taxonomy" id="944288"/>
    <lineage>
        <taxon>Eukaryota</taxon>
        <taxon>Fungi</taxon>
        <taxon>Dikarya</taxon>
        <taxon>Basidiomycota</taxon>
        <taxon>Agaricomycotina</taxon>
        <taxon>Agaricomycetes</taxon>
        <taxon>Agaricomycetidae</taxon>
        <taxon>Amylocorticiales</taxon>
        <taxon>Amylocorticiaceae</taxon>
        <taxon>Plicatura</taxon>
        <taxon>Plicaturopsis crispa</taxon>
    </lineage>
</organism>
<dbReference type="HOGENOM" id="CLU_062759_1_0_1"/>
<dbReference type="OrthoDB" id="2548432at2759"/>
<keyword evidence="2" id="KW-1133">Transmembrane helix</keyword>
<feature type="compositionally biased region" description="Polar residues" evidence="1">
    <location>
        <begin position="308"/>
        <end position="319"/>
    </location>
</feature>
<keyword evidence="2" id="KW-0812">Transmembrane</keyword>
<feature type="transmembrane region" description="Helical" evidence="2">
    <location>
        <begin position="224"/>
        <end position="246"/>
    </location>
</feature>
<reference evidence="3 4" key="1">
    <citation type="submission" date="2014-06" db="EMBL/GenBank/DDBJ databases">
        <title>Evolutionary Origins and Diversification of the Mycorrhizal Mutualists.</title>
        <authorList>
            <consortium name="DOE Joint Genome Institute"/>
            <consortium name="Mycorrhizal Genomics Consortium"/>
            <person name="Kohler A."/>
            <person name="Kuo A."/>
            <person name="Nagy L.G."/>
            <person name="Floudas D."/>
            <person name="Copeland A."/>
            <person name="Barry K.W."/>
            <person name="Cichocki N."/>
            <person name="Veneault-Fourrey C."/>
            <person name="LaButti K."/>
            <person name="Lindquist E.A."/>
            <person name="Lipzen A."/>
            <person name="Lundell T."/>
            <person name="Morin E."/>
            <person name="Murat C."/>
            <person name="Riley R."/>
            <person name="Ohm R."/>
            <person name="Sun H."/>
            <person name="Tunlid A."/>
            <person name="Henrissat B."/>
            <person name="Grigoriev I.V."/>
            <person name="Hibbett D.S."/>
            <person name="Martin F."/>
        </authorList>
    </citation>
    <scope>NUCLEOTIDE SEQUENCE [LARGE SCALE GENOMIC DNA]</scope>
    <source>
        <strain evidence="3 4">FD-325 SS-3</strain>
    </source>
</reference>
<accession>A0A0C9SQX3</accession>
<gene>
    <name evidence="3" type="ORF">PLICRDRAFT_46491</name>
</gene>
<feature type="transmembrane region" description="Helical" evidence="2">
    <location>
        <begin position="58"/>
        <end position="77"/>
    </location>
</feature>
<dbReference type="AlphaFoldDB" id="A0A0C9SQX3"/>
<proteinExistence type="predicted"/>